<dbReference type="PANTHER" id="PTHR21422:SF9">
    <property type="entry name" value="RAB3 GTPASE-ACTIVATING PROTEIN CATALYTIC SUBUNIT"/>
    <property type="match status" value="1"/>
</dbReference>
<dbReference type="RefSeq" id="XP_015519313.1">
    <property type="nucleotide sequence ID" value="XM_015663827.2"/>
</dbReference>
<dbReference type="AlphaFoldDB" id="A0A6J0BYV2"/>
<evidence type="ECO:0000256" key="5">
    <source>
        <dbReference type="ARBA" id="ARBA00015817"/>
    </source>
</evidence>
<dbReference type="Pfam" id="PF19533">
    <property type="entry name" value="Rab3-GAP_cat_C"/>
    <property type="match status" value="1"/>
</dbReference>
<dbReference type="OrthoDB" id="17346at2759"/>
<reference evidence="13" key="1">
    <citation type="submission" date="2025-08" db="UniProtKB">
        <authorList>
            <consortium name="RefSeq"/>
        </authorList>
    </citation>
    <scope>IDENTIFICATION</scope>
    <source>
        <tissue evidence="13">Thorax and Abdomen</tissue>
    </source>
</reference>
<evidence type="ECO:0000259" key="11">
    <source>
        <dbReference type="Pfam" id="PF19533"/>
    </source>
</evidence>
<evidence type="ECO:0000256" key="8">
    <source>
        <dbReference type="ARBA" id="ARBA00022824"/>
    </source>
</evidence>
<dbReference type="InParanoid" id="A0A6J0BYV2"/>
<dbReference type="InterPro" id="IPR045698">
    <property type="entry name" value="Rab3GAP1_C"/>
</dbReference>
<dbReference type="Proteomes" id="UP000829291">
    <property type="component" value="Chromosome 2"/>
</dbReference>
<evidence type="ECO:0000256" key="3">
    <source>
        <dbReference type="ARBA" id="ARBA00004496"/>
    </source>
</evidence>
<dbReference type="InterPro" id="IPR045700">
    <property type="entry name" value="Rab3GAP1"/>
</dbReference>
<evidence type="ECO:0000256" key="9">
    <source>
        <dbReference type="ARBA" id="ARBA00023034"/>
    </source>
</evidence>
<accession>A0A6J0BYV2</accession>
<sequence length="925" mass="104634">MNNIEIEDTYHHDFTTASEWEVFIARLEEIIREWKLPRSKICSPLKKGDFINLSWEATSENVHFADVEFSLKHINLITPSDEAIQSSIEECEDKRSQCLMDALNSTNDFASLDQEHLNLAKYYGIREFIILSPAKEVAITDETRIKILLSSITIASNNSNCEVPMFVQVQEPWQSFYLGVSEGRGVCSHFDMVHLKKVPPYCKFLNGLLTLFKQKITEGCGIRLDPAMVSARFTYLLKDWTSSTWTQDPPDFDFMHGETLGVAELGKLPFGATFDPVGELILFTTWPEMPENVVVDSESYTDLEPQQAPEWSVQVKMTSSPACLLGEYLIDFIHLCSNQKTLFELLGDFVSYTEGDGQNLSSAFNALTESRVPALSTVVSKAAIKKTKPVEGPISEDILLPILYFLFPDAEDNPKQPYANANAYNVEDDQWKGVKTAAVDSLVWRLSIVAAHCAHNLGGAPALAHLWHEFVQEIRFRWERNILIPGIGSGFPDSVRTCLLHQKLQMLNCCIERKKVNEESLYKPQSMDIDDPDSDSDEEFFECTNEDSTESEDTGIKRQRKMKHSLWNRPTGRLAKHPVLKLLKTGGSLYLPVTQEPVPKTEDQLEEDAEVMMQLGTDQRASEMRARLMSASLLSDMESFKAANPGAVLEDFIRWYSPRDWIEEEGLDEWGQKNGHLSPRMMIPNNPWSNAWTSSQPVPAHRQKRLFDDTREAEKAIHYLTSQRLGQIAQLLLPVLMHAGLSTLNSQKQEALSNLPDVVQSILSKLQYATKPIHQKIKSYEEIAHDIEGIEALVAQANSLQRKLGGLNQTKEFTGFLVQLMREKEVPVPDALWEYVRSRITSMFYEAQKAAHMMTSVKNISDADSPRDGGNVGKFPAPFCKEFILRAIAPRPSGTSTPHPQRLYASLKRDHLRLAGLFSEDTIFF</sequence>
<evidence type="ECO:0000313" key="12">
    <source>
        <dbReference type="Proteomes" id="UP000829291"/>
    </source>
</evidence>
<dbReference type="Pfam" id="PF13890">
    <property type="entry name" value="Rab3-GTPase_cat"/>
    <property type="match status" value="1"/>
</dbReference>
<gene>
    <name evidence="13" type="primary">LOC107223954</name>
</gene>
<evidence type="ECO:0000256" key="7">
    <source>
        <dbReference type="ARBA" id="ARBA00022490"/>
    </source>
</evidence>
<evidence type="ECO:0000256" key="4">
    <source>
        <dbReference type="ARBA" id="ARBA00008856"/>
    </source>
</evidence>
<comment type="similarity">
    <text evidence="4">Belongs to the Rab3-GAP catalytic subunit family.</text>
</comment>
<dbReference type="PANTHER" id="PTHR21422">
    <property type="entry name" value="RAB3 GTPASE-ACTIVATING PROTEIN CATALYTIC SUBUNIT"/>
    <property type="match status" value="1"/>
</dbReference>
<feature type="domain" description="Rab3GAP catalytic subunit conserved" evidence="10">
    <location>
        <begin position="568"/>
        <end position="720"/>
    </location>
</feature>
<dbReference type="FunCoup" id="A0A6J0BYV2">
    <property type="interactions" value="1238"/>
</dbReference>
<proteinExistence type="inferred from homology"/>
<dbReference type="GO" id="GO:0005783">
    <property type="term" value="C:endoplasmic reticulum"/>
    <property type="evidence" value="ECO:0007669"/>
    <property type="project" value="UniProtKB-SubCell"/>
</dbReference>
<dbReference type="CTD" id="22930"/>
<evidence type="ECO:0000313" key="13">
    <source>
        <dbReference type="RefSeq" id="XP_015519313.1"/>
    </source>
</evidence>
<dbReference type="KEGG" id="nlo:107223954"/>
<comment type="subcellular location">
    <subcellularLocation>
        <location evidence="3">Cytoplasm</location>
    </subcellularLocation>
    <subcellularLocation>
        <location evidence="2">Endoplasmic reticulum</location>
    </subcellularLocation>
    <subcellularLocation>
        <location evidence="1">Golgi apparatus</location>
        <location evidence="1">cis-Golgi network</location>
    </subcellularLocation>
</comment>
<name>A0A6J0BYV2_NEOLC</name>
<evidence type="ECO:0000256" key="2">
    <source>
        <dbReference type="ARBA" id="ARBA00004240"/>
    </source>
</evidence>
<organism evidence="13">
    <name type="scientific">Neodiprion lecontei</name>
    <name type="common">Redheaded pine sawfly</name>
    <dbReference type="NCBI Taxonomy" id="441921"/>
    <lineage>
        <taxon>Eukaryota</taxon>
        <taxon>Metazoa</taxon>
        <taxon>Ecdysozoa</taxon>
        <taxon>Arthropoda</taxon>
        <taxon>Hexapoda</taxon>
        <taxon>Insecta</taxon>
        <taxon>Pterygota</taxon>
        <taxon>Neoptera</taxon>
        <taxon>Endopterygota</taxon>
        <taxon>Hymenoptera</taxon>
        <taxon>Tenthredinoidea</taxon>
        <taxon>Diprionidae</taxon>
        <taxon>Diprioninae</taxon>
        <taxon>Neodiprion</taxon>
    </lineage>
</organism>
<evidence type="ECO:0000259" key="10">
    <source>
        <dbReference type="Pfam" id="PF13890"/>
    </source>
</evidence>
<dbReference type="GO" id="GO:0005096">
    <property type="term" value="F:GTPase activator activity"/>
    <property type="evidence" value="ECO:0007669"/>
    <property type="project" value="UniProtKB-KW"/>
</dbReference>
<keyword evidence="8" id="KW-0256">Endoplasmic reticulum</keyword>
<evidence type="ECO:0000256" key="1">
    <source>
        <dbReference type="ARBA" id="ARBA00004222"/>
    </source>
</evidence>
<keyword evidence="7" id="KW-0963">Cytoplasm</keyword>
<dbReference type="GeneID" id="107223954"/>
<keyword evidence="9" id="KW-0333">Golgi apparatus</keyword>
<dbReference type="GO" id="GO:0005794">
    <property type="term" value="C:Golgi apparatus"/>
    <property type="evidence" value="ECO:0007669"/>
    <property type="project" value="UniProtKB-SubCell"/>
</dbReference>
<dbReference type="InterPro" id="IPR026147">
    <property type="entry name" value="Rab3GAP1_conserved"/>
</dbReference>
<evidence type="ECO:0000256" key="6">
    <source>
        <dbReference type="ARBA" id="ARBA00022468"/>
    </source>
</evidence>
<feature type="domain" description="Rab3GAP catalytic subunit C-terminal" evidence="11">
    <location>
        <begin position="732"/>
        <end position="925"/>
    </location>
</feature>
<keyword evidence="6" id="KW-0343">GTPase activation</keyword>
<protein>
    <recommendedName>
        <fullName evidence="5">Rab3 GTPase-activating protein catalytic subunit</fullName>
    </recommendedName>
</protein>
<keyword evidence="12" id="KW-1185">Reference proteome</keyword>